<evidence type="ECO:0000313" key="1">
    <source>
        <dbReference type="EMBL" id="KAK3100754.1"/>
    </source>
</evidence>
<dbReference type="EMBL" id="VSWD01000006">
    <property type="protein sequence ID" value="KAK3100754.1"/>
    <property type="molecule type" value="Genomic_DNA"/>
</dbReference>
<dbReference type="SUPFAM" id="SSF56235">
    <property type="entry name" value="N-terminal nucleophile aminohydrolases (Ntn hydrolases)"/>
    <property type="match status" value="1"/>
</dbReference>
<evidence type="ECO:0000313" key="2">
    <source>
        <dbReference type="Proteomes" id="UP001186944"/>
    </source>
</evidence>
<name>A0AA88Y9N9_PINIB</name>
<sequence>MAVSSTTHSSVVAKTASSETHGIFSVLLREIYNRRAIDCGFPTMPGLKGEGSTFVIPVLRSQNHKLLGYIPCYNAVSQMRLGHDPTTALHTALAPIIRHYPGFHGAMLAVDKYGNYGAACHGYTSWTFCVVNPRTGGVIQKTVDCI</sequence>
<keyword evidence="2" id="KW-1185">Reference proteome</keyword>
<dbReference type="Proteomes" id="UP001186944">
    <property type="component" value="Unassembled WGS sequence"/>
</dbReference>
<protein>
    <submittedName>
        <fullName evidence="1">Uncharacterized protein</fullName>
    </submittedName>
</protein>
<dbReference type="InterPro" id="IPR029055">
    <property type="entry name" value="Ntn_hydrolases_N"/>
</dbReference>
<comment type="caution">
    <text evidence="1">The sequence shown here is derived from an EMBL/GenBank/DDBJ whole genome shotgun (WGS) entry which is preliminary data.</text>
</comment>
<reference evidence="1" key="1">
    <citation type="submission" date="2019-08" db="EMBL/GenBank/DDBJ databases">
        <title>The improved chromosome-level genome for the pearl oyster Pinctada fucata martensii using PacBio sequencing and Hi-C.</title>
        <authorList>
            <person name="Zheng Z."/>
        </authorList>
    </citation>
    <scope>NUCLEOTIDE SEQUENCE</scope>
    <source>
        <strain evidence="1">ZZ-2019</strain>
        <tissue evidence="1">Adductor muscle</tissue>
    </source>
</reference>
<dbReference type="Gene3D" id="3.60.20.30">
    <property type="entry name" value="(Glycosyl)asparaginase"/>
    <property type="match status" value="1"/>
</dbReference>
<accession>A0AA88Y9N9</accession>
<proteinExistence type="predicted"/>
<gene>
    <name evidence="1" type="ORF">FSP39_024737</name>
</gene>
<organism evidence="1 2">
    <name type="scientific">Pinctada imbricata</name>
    <name type="common">Atlantic pearl-oyster</name>
    <name type="synonym">Pinctada martensii</name>
    <dbReference type="NCBI Taxonomy" id="66713"/>
    <lineage>
        <taxon>Eukaryota</taxon>
        <taxon>Metazoa</taxon>
        <taxon>Spiralia</taxon>
        <taxon>Lophotrochozoa</taxon>
        <taxon>Mollusca</taxon>
        <taxon>Bivalvia</taxon>
        <taxon>Autobranchia</taxon>
        <taxon>Pteriomorphia</taxon>
        <taxon>Pterioida</taxon>
        <taxon>Pterioidea</taxon>
        <taxon>Pteriidae</taxon>
        <taxon>Pinctada</taxon>
    </lineage>
</organism>
<dbReference type="AlphaFoldDB" id="A0AA88Y9N9"/>